<gene>
    <name evidence="2" type="ORF">SAMN05428946_2722</name>
</gene>
<dbReference type="STRING" id="550447.SAMN05428946_2722"/>
<protein>
    <submittedName>
        <fullName evidence="2">Uncharacterized protein</fullName>
    </submittedName>
</protein>
<accession>A0A1U7PSU9</accession>
<dbReference type="AlphaFoldDB" id="A0A1U7PSU9"/>
<sequence>MAEYKVIVDFTDFQDGGHVYRADDPYPRKGAKVSEERVAELSSTENKRNEVLIVAVDDEPPESVTAEYPKHNGGGWYELSNGETVQGKTAAAKAEAELQK</sequence>
<organism evidence="2 3">
    <name type="scientific">Edaphobacillus lindanitolerans</name>
    <dbReference type="NCBI Taxonomy" id="550447"/>
    <lineage>
        <taxon>Bacteria</taxon>
        <taxon>Bacillati</taxon>
        <taxon>Bacillota</taxon>
        <taxon>Bacilli</taxon>
        <taxon>Bacillales</taxon>
        <taxon>Bacillaceae</taxon>
        <taxon>Edaphobacillus</taxon>
    </lineage>
</organism>
<dbReference type="EMBL" id="FTPL01000004">
    <property type="protein sequence ID" value="SIT91679.1"/>
    <property type="molecule type" value="Genomic_DNA"/>
</dbReference>
<feature type="region of interest" description="Disordered" evidence="1">
    <location>
        <begin position="68"/>
        <end position="100"/>
    </location>
</feature>
<evidence type="ECO:0000313" key="2">
    <source>
        <dbReference type="EMBL" id="SIT91679.1"/>
    </source>
</evidence>
<name>A0A1U7PSU9_9BACI</name>
<dbReference type="Proteomes" id="UP000187550">
    <property type="component" value="Unassembled WGS sequence"/>
</dbReference>
<dbReference type="RefSeq" id="WP_076759642.1">
    <property type="nucleotide sequence ID" value="NZ_FTPL01000004.1"/>
</dbReference>
<evidence type="ECO:0000313" key="3">
    <source>
        <dbReference type="Proteomes" id="UP000187550"/>
    </source>
</evidence>
<evidence type="ECO:0000256" key="1">
    <source>
        <dbReference type="SAM" id="MobiDB-lite"/>
    </source>
</evidence>
<reference evidence="3" key="1">
    <citation type="submission" date="2017-01" db="EMBL/GenBank/DDBJ databases">
        <authorList>
            <person name="Varghese N."/>
            <person name="Submissions S."/>
        </authorList>
    </citation>
    <scope>NUCLEOTIDE SEQUENCE [LARGE SCALE GENOMIC DNA]</scope>
    <source>
        <strain evidence="3">MNA4</strain>
    </source>
</reference>
<proteinExistence type="predicted"/>
<keyword evidence="3" id="KW-1185">Reference proteome</keyword>